<dbReference type="PANTHER" id="PTHR32182">
    <property type="entry name" value="DNA REPLICATION AND REPAIR PROTEIN RECF"/>
    <property type="match status" value="1"/>
</dbReference>
<keyword evidence="4" id="KW-1185">Reference proteome</keyword>
<dbReference type="AlphaFoldDB" id="A0ABD5SGC1"/>
<evidence type="ECO:0000256" key="1">
    <source>
        <dbReference type="SAM" id="Coils"/>
    </source>
</evidence>
<dbReference type="Proteomes" id="UP001596383">
    <property type="component" value="Unassembled WGS sequence"/>
</dbReference>
<accession>A0ABD5SGC1</accession>
<dbReference type="RefSeq" id="WP_273737218.1">
    <property type="nucleotide sequence ID" value="NZ_JAQIVI010000054.1"/>
</dbReference>
<reference evidence="3 4" key="1">
    <citation type="journal article" date="2019" name="Int. J. Syst. Evol. Microbiol.">
        <title>The Global Catalogue of Microorganisms (GCM) 10K type strain sequencing project: providing services to taxonomists for standard genome sequencing and annotation.</title>
        <authorList>
            <consortium name="The Broad Institute Genomics Platform"/>
            <consortium name="The Broad Institute Genome Sequencing Center for Infectious Disease"/>
            <person name="Wu L."/>
            <person name="Ma J."/>
        </authorList>
    </citation>
    <scope>NUCLEOTIDE SEQUENCE [LARGE SCALE GENOMIC DNA]</scope>
    <source>
        <strain evidence="3 4">LMG 29247</strain>
    </source>
</reference>
<dbReference type="EMBL" id="JBHSWV010000054">
    <property type="protein sequence ID" value="MFC6764128.1"/>
    <property type="molecule type" value="Genomic_DNA"/>
</dbReference>
<dbReference type="Pfam" id="PF02463">
    <property type="entry name" value="SMC_N"/>
    <property type="match status" value="1"/>
</dbReference>
<dbReference type="InterPro" id="IPR003395">
    <property type="entry name" value="RecF/RecN/SMC_N"/>
</dbReference>
<feature type="coiled-coil region" evidence="1">
    <location>
        <begin position="159"/>
        <end position="215"/>
    </location>
</feature>
<comment type="caution">
    <text evidence="3">The sequence shown here is derived from an EMBL/GenBank/DDBJ whole genome shotgun (WGS) entry which is preliminary data.</text>
</comment>
<gene>
    <name evidence="3" type="ORF">ACFQE6_03410</name>
</gene>
<dbReference type="PANTHER" id="PTHR32182:SF0">
    <property type="entry name" value="DNA REPLICATION AND REPAIR PROTEIN RECF"/>
    <property type="match status" value="1"/>
</dbReference>
<feature type="domain" description="RecF/RecN/SMC N-terminal" evidence="2">
    <location>
        <begin position="3"/>
        <end position="614"/>
    </location>
</feature>
<dbReference type="InterPro" id="IPR027417">
    <property type="entry name" value="P-loop_NTPase"/>
</dbReference>
<evidence type="ECO:0000313" key="3">
    <source>
        <dbReference type="EMBL" id="MFC6764128.1"/>
    </source>
</evidence>
<evidence type="ECO:0000313" key="4">
    <source>
        <dbReference type="Proteomes" id="UP001596383"/>
    </source>
</evidence>
<feature type="coiled-coil region" evidence="1">
    <location>
        <begin position="318"/>
        <end position="348"/>
    </location>
</feature>
<protein>
    <submittedName>
        <fullName evidence="3">AAA family ATPase</fullName>
    </submittedName>
</protein>
<dbReference type="SUPFAM" id="SSF52540">
    <property type="entry name" value="P-loop containing nucleoside triphosphate hydrolases"/>
    <property type="match status" value="1"/>
</dbReference>
<dbReference type="Gene3D" id="3.40.50.300">
    <property type="entry name" value="P-loop containing nucleotide triphosphate hydrolases"/>
    <property type="match status" value="2"/>
</dbReference>
<proteinExistence type="predicted"/>
<sequence>MKIEELKINNFRGITELEKRPEGKNIGLVGPNGSGKSSVMDAIDFLLTGTVQRMTGEGTSDLSIEDHGPHVDSEPEDSWVEITFADETEQITLKRTVEDNSLEYDGEVPDSLELLIDSAKRGQHLLSRSEILNFIVARKQSRSEQLRTLLKLTSIKEKRLELQGAADQLDTEADRKEREYNSNRQRLFTLFEEEAKSLEEVQQKVNELREELDGEPLDELHPDTAFRNELESPTERASASPIQSKQTKELLAKIYEWFENDAEEFIELEDDLRKKAEVIRSDEEALRDLDVLELIRDGRQFLDEDADCCPLCLTNWDAEELEELLEEREEKAAKANKKLEELDNIRQKLLPLLTEIRTAVNSLSNVLGPHDNFGTDDLEDFLADLEEYENQLEGSIVDELPYEESTREEREQVLRPESTIEYVSELKSRAEDLPDLDALQNVWDVLNSAYENYQDIVRLETVSEEYRETADQMTEVQKEFINARDSVLNETYEAISEQFEEYYKTIHGEEEEFSPEISPTETGLDIQVGFHGRGKHPPHALHSEGHQDSMGLCLYLALCDYLEGGNLPLIMLDDVVMSVDAEHRRPLANLLEKEISSDFQILMTTHDELWYRHLKTVGVLSRSSTIKFSSWSLDDGPQIIGRSGDEWDRIEELMDEGDVQAAASRLRHTAEWFLRETCHQLGARVRFKSDSRWTLGDFSDPAMSRFKELLKQSKRAGNSWGNDISDINGLDDKRSDVYTGFHDEMGAVNPNVHFNADEWATFTIAELQPAVDAFKELYDLFWCSNCNSCLSVVEEGHKEVALKCSCGGKAHWTLEENRDST</sequence>
<organism evidence="3 4">
    <name type="scientific">Natrinema soli</name>
    <dbReference type="NCBI Taxonomy" id="1930624"/>
    <lineage>
        <taxon>Archaea</taxon>
        <taxon>Methanobacteriati</taxon>
        <taxon>Methanobacteriota</taxon>
        <taxon>Stenosarchaea group</taxon>
        <taxon>Halobacteria</taxon>
        <taxon>Halobacteriales</taxon>
        <taxon>Natrialbaceae</taxon>
        <taxon>Natrinema</taxon>
    </lineage>
</organism>
<name>A0ABD5SGC1_9EURY</name>
<evidence type="ECO:0000259" key="2">
    <source>
        <dbReference type="Pfam" id="PF02463"/>
    </source>
</evidence>
<keyword evidence="1" id="KW-0175">Coiled coil</keyword>